<evidence type="ECO:0000313" key="2">
    <source>
        <dbReference type="Proteomes" id="UP001500630"/>
    </source>
</evidence>
<dbReference type="EMBL" id="BAABDQ010000001">
    <property type="protein sequence ID" value="GAA3527714.1"/>
    <property type="molecule type" value="Genomic_DNA"/>
</dbReference>
<protein>
    <submittedName>
        <fullName evidence="1">Uncharacterized protein</fullName>
    </submittedName>
</protein>
<dbReference type="Proteomes" id="UP001500630">
    <property type="component" value="Unassembled WGS sequence"/>
</dbReference>
<keyword evidence="2" id="KW-1185">Reference proteome</keyword>
<proteinExistence type="predicted"/>
<name>A0ABP6V3H4_9ACTN</name>
<accession>A0ABP6V3H4</accession>
<sequence>MERLLQEATREFPGWAFERDHTGWTAARGEIRLTRPSLAALRAILRVHRETRRR</sequence>
<evidence type="ECO:0000313" key="1">
    <source>
        <dbReference type="EMBL" id="GAA3527714.1"/>
    </source>
</evidence>
<comment type="caution">
    <text evidence="1">The sequence shown here is derived from an EMBL/GenBank/DDBJ whole genome shotgun (WGS) entry which is preliminary data.</text>
</comment>
<reference evidence="2" key="1">
    <citation type="journal article" date="2019" name="Int. J. Syst. Evol. Microbiol.">
        <title>The Global Catalogue of Microorganisms (GCM) 10K type strain sequencing project: providing services to taxonomists for standard genome sequencing and annotation.</title>
        <authorList>
            <consortium name="The Broad Institute Genomics Platform"/>
            <consortium name="The Broad Institute Genome Sequencing Center for Infectious Disease"/>
            <person name="Wu L."/>
            <person name="Ma J."/>
        </authorList>
    </citation>
    <scope>NUCLEOTIDE SEQUENCE [LARGE SCALE GENOMIC DNA]</scope>
    <source>
        <strain evidence="2">JCM 17326</strain>
    </source>
</reference>
<gene>
    <name evidence="1" type="ORF">GCM10022419_003130</name>
</gene>
<organism evidence="1 2">
    <name type="scientific">Nonomuraea rosea</name>
    <dbReference type="NCBI Taxonomy" id="638574"/>
    <lineage>
        <taxon>Bacteria</taxon>
        <taxon>Bacillati</taxon>
        <taxon>Actinomycetota</taxon>
        <taxon>Actinomycetes</taxon>
        <taxon>Streptosporangiales</taxon>
        <taxon>Streptosporangiaceae</taxon>
        <taxon>Nonomuraea</taxon>
    </lineage>
</organism>